<dbReference type="PIRSF" id="PIRSF036427">
    <property type="entry name" value="Precrrn-2_mtase"/>
    <property type="match status" value="1"/>
</dbReference>
<accession>A0ABU9TNL6</accession>
<dbReference type="InterPro" id="IPR003043">
    <property type="entry name" value="Uropor_MeTrfase_CS"/>
</dbReference>
<dbReference type="PANTHER" id="PTHR43467">
    <property type="entry name" value="COBALT-PRECORRIN-2 C(20)-METHYLTRANSFERASE"/>
    <property type="match status" value="1"/>
</dbReference>
<evidence type="ECO:0000256" key="8">
    <source>
        <dbReference type="RuleBase" id="RU003960"/>
    </source>
</evidence>
<organism evidence="10 11">
    <name type="scientific">Neptuniibacter pectenicola</name>
    <dbReference type="NCBI Taxonomy" id="1806669"/>
    <lineage>
        <taxon>Bacteria</taxon>
        <taxon>Pseudomonadati</taxon>
        <taxon>Pseudomonadota</taxon>
        <taxon>Gammaproteobacteria</taxon>
        <taxon>Oceanospirillales</taxon>
        <taxon>Oceanospirillaceae</taxon>
        <taxon>Neptuniibacter</taxon>
    </lineage>
</organism>
<dbReference type="InterPro" id="IPR014777">
    <property type="entry name" value="4pyrrole_Mease_sub1"/>
</dbReference>
<feature type="domain" description="Tetrapyrrole methylase" evidence="9">
    <location>
        <begin position="8"/>
        <end position="216"/>
    </location>
</feature>
<dbReference type="Pfam" id="PF00590">
    <property type="entry name" value="TP_methylase"/>
    <property type="match status" value="1"/>
</dbReference>
<evidence type="ECO:0000256" key="3">
    <source>
        <dbReference type="ARBA" id="ARBA00022573"/>
    </source>
</evidence>
<gene>
    <name evidence="10" type="primary">cobI</name>
    <name evidence="10" type="ORF">WNY58_02760</name>
</gene>
<sequence>MNVVKGRFIGVGVGPGDPELLTVKAWRLIQRAQVLSFLTNEKGDSQARSIAIDAIDSAESVQQQIPICMPMLKDRRLANAAYDQGAKAIRKKLDAGVDVLFLCEGDPLFYGSFSYLLERLEDSYECQVVPGITSVNAAAASLVQPLTMLKESFAVINGRHSDQQILAALAHYDALVIMKAGQARPRLLALLAQSGRKDDAKYLEYIGRDNQQIISDIDDLDPVEGPYFSLFVIAPCRDRVS</sequence>
<dbReference type="InterPro" id="IPR006364">
    <property type="entry name" value="CobI/CbiL/CobIJ_dom"/>
</dbReference>
<keyword evidence="5 8" id="KW-0808">Transferase</keyword>
<evidence type="ECO:0000313" key="11">
    <source>
        <dbReference type="Proteomes" id="UP001449225"/>
    </source>
</evidence>
<keyword evidence="4 8" id="KW-0489">Methyltransferase</keyword>
<evidence type="ECO:0000256" key="5">
    <source>
        <dbReference type="ARBA" id="ARBA00022679"/>
    </source>
</evidence>
<keyword evidence="6" id="KW-0949">S-adenosyl-L-methionine</keyword>
<evidence type="ECO:0000256" key="4">
    <source>
        <dbReference type="ARBA" id="ARBA00022603"/>
    </source>
</evidence>
<evidence type="ECO:0000256" key="2">
    <source>
        <dbReference type="ARBA" id="ARBA00005879"/>
    </source>
</evidence>
<reference evidence="10 11" key="1">
    <citation type="submission" date="2024-03" db="EMBL/GenBank/DDBJ databases">
        <title>Community enrichment and isolation of bacterial strains for fucoidan degradation.</title>
        <authorList>
            <person name="Sichert A."/>
        </authorList>
    </citation>
    <scope>NUCLEOTIDE SEQUENCE [LARGE SCALE GENOMIC DNA]</scope>
    <source>
        <strain evidence="10 11">AS76</strain>
    </source>
</reference>
<dbReference type="CDD" id="cd11645">
    <property type="entry name" value="Precorrin_2_C20_MT"/>
    <property type="match status" value="1"/>
</dbReference>
<dbReference type="GO" id="GO:0032259">
    <property type="term" value="P:methylation"/>
    <property type="evidence" value="ECO:0007669"/>
    <property type="project" value="UniProtKB-KW"/>
</dbReference>
<dbReference type="PROSITE" id="PS00840">
    <property type="entry name" value="SUMT_2"/>
    <property type="match status" value="1"/>
</dbReference>
<dbReference type="EMBL" id="JBBMRA010000001">
    <property type="protein sequence ID" value="MEM5535305.1"/>
    <property type="molecule type" value="Genomic_DNA"/>
</dbReference>
<dbReference type="InterPro" id="IPR012382">
    <property type="entry name" value="CobI/CbiL"/>
</dbReference>
<evidence type="ECO:0000256" key="7">
    <source>
        <dbReference type="PIRNR" id="PIRNR036427"/>
    </source>
</evidence>
<dbReference type="Proteomes" id="UP001449225">
    <property type="component" value="Unassembled WGS sequence"/>
</dbReference>
<dbReference type="Gene3D" id="3.30.950.10">
    <property type="entry name" value="Methyltransferase, Cobalt-precorrin-4 Transmethylase, Domain 2"/>
    <property type="match status" value="1"/>
</dbReference>
<dbReference type="EC" id="2.1.1.130" evidence="10"/>
<dbReference type="NCBIfam" id="TIGR01467">
    <property type="entry name" value="cobI_cbiL"/>
    <property type="match status" value="1"/>
</dbReference>
<dbReference type="RefSeq" id="WP_342853651.1">
    <property type="nucleotide sequence ID" value="NZ_JBBMRA010000001.1"/>
</dbReference>
<dbReference type="PANTHER" id="PTHR43467:SF2">
    <property type="entry name" value="COBALT-PRECORRIN-2 C(20)-METHYLTRANSFERASE"/>
    <property type="match status" value="1"/>
</dbReference>
<evidence type="ECO:0000256" key="1">
    <source>
        <dbReference type="ARBA" id="ARBA00004953"/>
    </source>
</evidence>
<dbReference type="InterPro" id="IPR000878">
    <property type="entry name" value="4pyrrol_Mease"/>
</dbReference>
<dbReference type="InterPro" id="IPR035996">
    <property type="entry name" value="4pyrrol_Methylase_sf"/>
</dbReference>
<dbReference type="Gene3D" id="3.40.1010.10">
    <property type="entry name" value="Cobalt-precorrin-4 Transmethylase, Domain 1"/>
    <property type="match status" value="1"/>
</dbReference>
<keyword evidence="11" id="KW-1185">Reference proteome</keyword>
<evidence type="ECO:0000259" key="9">
    <source>
        <dbReference type="Pfam" id="PF00590"/>
    </source>
</evidence>
<dbReference type="SUPFAM" id="SSF53790">
    <property type="entry name" value="Tetrapyrrole methylase"/>
    <property type="match status" value="1"/>
</dbReference>
<proteinExistence type="inferred from homology"/>
<evidence type="ECO:0000313" key="10">
    <source>
        <dbReference type="EMBL" id="MEM5535305.1"/>
    </source>
</evidence>
<evidence type="ECO:0000256" key="6">
    <source>
        <dbReference type="ARBA" id="ARBA00022691"/>
    </source>
</evidence>
<name>A0ABU9TNL6_9GAMM</name>
<comment type="caution">
    <text evidence="10">The sequence shown here is derived from an EMBL/GenBank/DDBJ whole genome shotgun (WGS) entry which is preliminary data.</text>
</comment>
<protein>
    <submittedName>
        <fullName evidence="10">Precorrin-2 C(20)-methyltransferase</fullName>
        <ecNumber evidence="10">2.1.1.130</ecNumber>
    </submittedName>
</protein>
<comment type="pathway">
    <text evidence="1">Cofactor biosynthesis; adenosylcobalamin biosynthesis.</text>
</comment>
<dbReference type="GO" id="GO:0030788">
    <property type="term" value="F:precorrin-2 C20-methyltransferase activity"/>
    <property type="evidence" value="ECO:0007669"/>
    <property type="project" value="UniProtKB-EC"/>
</dbReference>
<dbReference type="InterPro" id="IPR014776">
    <property type="entry name" value="4pyrrole_Mease_sub2"/>
</dbReference>
<keyword evidence="3" id="KW-0169">Cobalamin biosynthesis</keyword>
<comment type="similarity">
    <text evidence="2 7 8">Belongs to the precorrin methyltransferase family.</text>
</comment>